<evidence type="ECO:0000313" key="2">
    <source>
        <dbReference type="EMBL" id="KAF9609982.1"/>
    </source>
</evidence>
<feature type="non-terminal residue" evidence="2">
    <location>
        <position position="1"/>
    </location>
</feature>
<dbReference type="PANTHER" id="PTHR13887:SF41">
    <property type="entry name" value="THIOREDOXIN SUPERFAMILY PROTEIN"/>
    <property type="match status" value="1"/>
</dbReference>
<dbReference type="EMBL" id="JADFTS010000004">
    <property type="protein sequence ID" value="KAF9609982.1"/>
    <property type="molecule type" value="Genomic_DNA"/>
</dbReference>
<feature type="domain" description="DSBA-like thioredoxin" evidence="1">
    <location>
        <begin position="2"/>
        <end position="168"/>
    </location>
</feature>
<dbReference type="SUPFAM" id="SSF52833">
    <property type="entry name" value="Thioredoxin-like"/>
    <property type="match status" value="1"/>
</dbReference>
<dbReference type="OrthoDB" id="1930760at2759"/>
<dbReference type="CDD" id="cd03024">
    <property type="entry name" value="DsbA_FrnE"/>
    <property type="match status" value="1"/>
</dbReference>
<dbReference type="AlphaFoldDB" id="A0A835LYS0"/>
<gene>
    <name evidence="2" type="ORF">IFM89_019546</name>
</gene>
<keyword evidence="3" id="KW-1185">Reference proteome</keyword>
<dbReference type="Pfam" id="PF01323">
    <property type="entry name" value="DSBA"/>
    <property type="match status" value="1"/>
</dbReference>
<evidence type="ECO:0000259" key="1">
    <source>
        <dbReference type="Pfam" id="PF01323"/>
    </source>
</evidence>
<dbReference type="Gene3D" id="3.40.30.10">
    <property type="entry name" value="Glutaredoxin"/>
    <property type="match status" value="1"/>
</dbReference>
<name>A0A835LYS0_9MAGN</name>
<dbReference type="Proteomes" id="UP000631114">
    <property type="component" value="Unassembled WGS sequence"/>
</dbReference>
<dbReference type="InterPro" id="IPR001853">
    <property type="entry name" value="DSBA-like_thioredoxin_dom"/>
</dbReference>
<comment type="caution">
    <text evidence="2">The sequence shown here is derived from an EMBL/GenBank/DDBJ whole genome shotgun (WGS) entry which is preliminary data.</text>
</comment>
<dbReference type="PANTHER" id="PTHR13887">
    <property type="entry name" value="GLUTATHIONE S-TRANSFERASE KAPPA"/>
    <property type="match status" value="1"/>
</dbReference>
<accession>A0A835LYS0</accession>
<proteinExistence type="predicted"/>
<dbReference type="GO" id="GO:0016491">
    <property type="term" value="F:oxidoreductase activity"/>
    <property type="evidence" value="ECO:0007669"/>
    <property type="project" value="InterPro"/>
</dbReference>
<protein>
    <recommendedName>
        <fullName evidence="1">DSBA-like thioredoxin domain-containing protein</fullName>
    </recommendedName>
</protein>
<reference evidence="2 3" key="1">
    <citation type="submission" date="2020-10" db="EMBL/GenBank/DDBJ databases">
        <title>The Coptis chinensis genome and diversification of protoberbering-type alkaloids.</title>
        <authorList>
            <person name="Wang B."/>
            <person name="Shu S."/>
            <person name="Song C."/>
            <person name="Liu Y."/>
        </authorList>
    </citation>
    <scope>NUCLEOTIDE SEQUENCE [LARGE SCALE GENOMIC DNA]</scope>
    <source>
        <strain evidence="2">HL-2020</strain>
        <tissue evidence="2">Leaf</tissue>
    </source>
</reference>
<dbReference type="InterPro" id="IPR036249">
    <property type="entry name" value="Thioredoxin-like_sf"/>
</dbReference>
<organism evidence="2 3">
    <name type="scientific">Coptis chinensis</name>
    <dbReference type="NCBI Taxonomy" id="261450"/>
    <lineage>
        <taxon>Eukaryota</taxon>
        <taxon>Viridiplantae</taxon>
        <taxon>Streptophyta</taxon>
        <taxon>Embryophyta</taxon>
        <taxon>Tracheophyta</taxon>
        <taxon>Spermatophyta</taxon>
        <taxon>Magnoliopsida</taxon>
        <taxon>Ranunculales</taxon>
        <taxon>Ranunculaceae</taxon>
        <taxon>Coptidoideae</taxon>
        <taxon>Coptis</taxon>
    </lineage>
</organism>
<evidence type="ECO:0000313" key="3">
    <source>
        <dbReference type="Proteomes" id="UP000631114"/>
    </source>
</evidence>
<sequence>WQNLDKAIASSNDQFDFEVRWHLYFLNPSAPKEGVVKKVHYMEKFGPQSEIIKARMAELFRGHGLDYDVDGLTGNTLDNHRLITFAGHQGYDKQNALVEELHLGYFTQGKYIGDKEFLVEATKKVGIEGAAEFLDNPNKGVQEVYAELEKYSDHITGIPYYVVCDSSDGSMEKKQARWPNPEVFARAFQQPTKSM</sequence>